<gene>
    <name evidence="1" type="ORF">FA95DRAFT_1521476</name>
</gene>
<sequence>MEISADASWSALEQWVHRFDSVSAESHDSRAVNRARQGLEQDLQQLLALKTIIDGRLNALTPIARLPSEILAGIFSFAARAEPIVTTSRDYDRFEPGGYVTSPASERMGWIKVTHVCHYWREVALAHSALWERVSFSIGPEWTEELLARSKGAPIIVDLRGARPSRQYPWKDHLHKHLGHMKALYMDPEFPTGSTGIEFLAIPAPMLEIFDFCYTQYFTPGRRRSPLTVSPPLPLFADHAPRLRSLSLCGWNPTPWSSPLFKSLTYLKIIGDAHGRSSNSGESESFPIFPSIHALVGALRTLEAIETLIIGDCLPLALADIDPSSGYTISLPRLTLLVVDGNLQKCGNLMSILRHADGFKAMFKCTAPNVAVEELKSVLPALTAHLRPSPSIPPSSDRQPTLVIAPSEYGLNFAIWDTEISSADKDYIHSAFLGVERYRSVEAFPPAGLSLSIGSSQQAIPEHAQIAMIGVLSSHIDLHDIQYVYADQSSKWTPEIWAYLSVCCPRTRRIDVLDPSALGTVLQCLRMGINSEAASIGPRQSNKPSNLPPDRSPPASTAVAFPALELLATDLYYRKFIAGIDDVVRGRAEAGYPFEIIEK</sequence>
<reference evidence="1" key="1">
    <citation type="submission" date="2021-02" db="EMBL/GenBank/DDBJ databases">
        <authorList>
            <consortium name="DOE Joint Genome Institute"/>
            <person name="Ahrendt S."/>
            <person name="Looney B.P."/>
            <person name="Miyauchi S."/>
            <person name="Morin E."/>
            <person name="Drula E."/>
            <person name="Courty P.E."/>
            <person name="Chicoki N."/>
            <person name="Fauchery L."/>
            <person name="Kohler A."/>
            <person name="Kuo A."/>
            <person name="Labutti K."/>
            <person name="Pangilinan J."/>
            <person name="Lipzen A."/>
            <person name="Riley R."/>
            <person name="Andreopoulos W."/>
            <person name="He G."/>
            <person name="Johnson J."/>
            <person name="Barry K.W."/>
            <person name="Grigoriev I.V."/>
            <person name="Nagy L."/>
            <person name="Hibbett D."/>
            <person name="Henrissat B."/>
            <person name="Matheny P.B."/>
            <person name="Labbe J."/>
            <person name="Martin F."/>
        </authorList>
    </citation>
    <scope>NUCLEOTIDE SEQUENCE</scope>
    <source>
        <strain evidence="1">FP105234-sp</strain>
    </source>
</reference>
<accession>A0ACB8RNB9</accession>
<reference evidence="1" key="2">
    <citation type="journal article" date="2022" name="New Phytol.">
        <title>Evolutionary transition to the ectomycorrhizal habit in the genomes of a hyperdiverse lineage of mushroom-forming fungi.</title>
        <authorList>
            <person name="Looney B."/>
            <person name="Miyauchi S."/>
            <person name="Morin E."/>
            <person name="Drula E."/>
            <person name="Courty P.E."/>
            <person name="Kohler A."/>
            <person name="Kuo A."/>
            <person name="LaButti K."/>
            <person name="Pangilinan J."/>
            <person name="Lipzen A."/>
            <person name="Riley R."/>
            <person name="Andreopoulos W."/>
            <person name="He G."/>
            <person name="Johnson J."/>
            <person name="Nolan M."/>
            <person name="Tritt A."/>
            <person name="Barry K.W."/>
            <person name="Grigoriev I.V."/>
            <person name="Nagy L.G."/>
            <person name="Hibbett D."/>
            <person name="Henrissat B."/>
            <person name="Matheny P.B."/>
            <person name="Labbe J."/>
            <person name="Martin F.M."/>
        </authorList>
    </citation>
    <scope>NUCLEOTIDE SEQUENCE</scope>
    <source>
        <strain evidence="1">FP105234-sp</strain>
    </source>
</reference>
<evidence type="ECO:0000313" key="2">
    <source>
        <dbReference type="Proteomes" id="UP000814033"/>
    </source>
</evidence>
<dbReference type="Proteomes" id="UP000814033">
    <property type="component" value="Unassembled WGS sequence"/>
</dbReference>
<keyword evidence="2" id="KW-1185">Reference proteome</keyword>
<protein>
    <submittedName>
        <fullName evidence="1">Uncharacterized protein</fullName>
    </submittedName>
</protein>
<dbReference type="EMBL" id="MU275953">
    <property type="protein sequence ID" value="KAI0045362.1"/>
    <property type="molecule type" value="Genomic_DNA"/>
</dbReference>
<evidence type="ECO:0000313" key="1">
    <source>
        <dbReference type="EMBL" id="KAI0045362.1"/>
    </source>
</evidence>
<proteinExistence type="predicted"/>
<comment type="caution">
    <text evidence="1">The sequence shown here is derived from an EMBL/GenBank/DDBJ whole genome shotgun (WGS) entry which is preliminary data.</text>
</comment>
<name>A0ACB8RNB9_9AGAM</name>
<organism evidence="1 2">
    <name type="scientific">Auriscalpium vulgare</name>
    <dbReference type="NCBI Taxonomy" id="40419"/>
    <lineage>
        <taxon>Eukaryota</taxon>
        <taxon>Fungi</taxon>
        <taxon>Dikarya</taxon>
        <taxon>Basidiomycota</taxon>
        <taxon>Agaricomycotina</taxon>
        <taxon>Agaricomycetes</taxon>
        <taxon>Russulales</taxon>
        <taxon>Auriscalpiaceae</taxon>
        <taxon>Auriscalpium</taxon>
    </lineage>
</organism>